<reference evidence="2" key="1">
    <citation type="submission" date="2021-04" db="EMBL/GenBank/DDBJ databases">
        <title>Genome sequence of Woronichinia naegeliana from Washington state freshwater lake bloom.</title>
        <authorList>
            <person name="Dreher T.W."/>
        </authorList>
    </citation>
    <scope>NUCLEOTIDE SEQUENCE</scope>
    <source>
        <strain evidence="2">WA131</strain>
    </source>
</reference>
<proteinExistence type="predicted"/>
<dbReference type="Proteomes" id="UP001065613">
    <property type="component" value="Chromosome"/>
</dbReference>
<dbReference type="EMBL" id="CP073041">
    <property type="protein sequence ID" value="UXE58596.1"/>
    <property type="molecule type" value="Genomic_DNA"/>
</dbReference>
<gene>
    <name evidence="2" type="ORF">KA717_21405</name>
</gene>
<evidence type="ECO:0000313" key="2">
    <source>
        <dbReference type="EMBL" id="UXE58596.1"/>
    </source>
</evidence>
<sequence>MKYQVKFQPKAIKALDKLPTSEKIKIVTKIEALKDDLQGDVKKLTNFTPEYRLRVGNYRVLFGIEGQTLTIYQIKHRRDVYN</sequence>
<accession>A0A977KTI1</accession>
<evidence type="ECO:0000256" key="1">
    <source>
        <dbReference type="ARBA" id="ARBA00022649"/>
    </source>
</evidence>
<name>A0A977KTI1_9CYAN</name>
<keyword evidence="1" id="KW-1277">Toxin-antitoxin system</keyword>
<protein>
    <submittedName>
        <fullName evidence="2">Type II toxin-antitoxin system RelE/ParE family toxin</fullName>
    </submittedName>
</protein>
<dbReference type="SUPFAM" id="SSF143011">
    <property type="entry name" value="RelE-like"/>
    <property type="match status" value="1"/>
</dbReference>
<dbReference type="Pfam" id="PF05016">
    <property type="entry name" value="ParE_toxin"/>
    <property type="match status" value="1"/>
</dbReference>
<dbReference type="InterPro" id="IPR052747">
    <property type="entry name" value="TA_system_RelE_toxin"/>
</dbReference>
<dbReference type="InterPro" id="IPR035093">
    <property type="entry name" value="RelE/ParE_toxin_dom_sf"/>
</dbReference>
<dbReference type="AlphaFoldDB" id="A0A977KTI1"/>
<dbReference type="InterPro" id="IPR007712">
    <property type="entry name" value="RelE/ParE_toxin"/>
</dbReference>
<dbReference type="PANTHER" id="PTHR38813">
    <property type="match status" value="1"/>
</dbReference>
<organism evidence="2">
    <name type="scientific">Woronichinia naegeliana WA131</name>
    <dbReference type="NCBI Taxonomy" id="2824559"/>
    <lineage>
        <taxon>Bacteria</taxon>
        <taxon>Bacillati</taxon>
        <taxon>Cyanobacteriota</taxon>
        <taxon>Cyanophyceae</taxon>
        <taxon>Synechococcales</taxon>
        <taxon>Coelosphaeriaceae</taxon>
        <taxon>Woronichinia</taxon>
    </lineage>
</organism>
<dbReference type="Gene3D" id="3.30.2310.20">
    <property type="entry name" value="RelE-like"/>
    <property type="match status" value="1"/>
</dbReference>
<dbReference type="PANTHER" id="PTHR38813:SF1">
    <property type="entry name" value="TOXIN RELE1-RELATED"/>
    <property type="match status" value="1"/>
</dbReference>
<dbReference type="KEGG" id="wna:KA717_21405"/>